<proteinExistence type="predicted"/>
<reference evidence="3 4" key="1">
    <citation type="submission" date="2023-04" db="EMBL/GenBank/DDBJ databases">
        <title>A novel species of the genus Streptomyces: Streptomyces pakalii sp. nov. isolated from a Mexican soil jungle.</title>
        <authorList>
            <person name="Chavez-Hernandez M.A."/>
            <person name="Ortiz-Alvarez J."/>
            <person name="Villa-Tanaca L."/>
            <person name="Hernandez-Rodriguez C."/>
        </authorList>
    </citation>
    <scope>NUCLEOTIDE SEQUENCE [LARGE SCALE GENOMIC DNA]</scope>
    <source>
        <strain evidence="3 4">ENCB-J15</strain>
    </source>
</reference>
<dbReference type="InterPro" id="IPR046366">
    <property type="entry name" value="MPAB"/>
</dbReference>
<dbReference type="Proteomes" id="UP001237194">
    <property type="component" value="Unassembled WGS sequence"/>
</dbReference>
<evidence type="ECO:0000313" key="3">
    <source>
        <dbReference type="EMBL" id="MDJ1642734.1"/>
    </source>
</evidence>
<dbReference type="Pfam" id="PF09995">
    <property type="entry name" value="MPAB_Lcp_cat"/>
    <property type="match status" value="1"/>
</dbReference>
<dbReference type="EMBL" id="JARWAF010000009">
    <property type="protein sequence ID" value="MDJ1642734.1"/>
    <property type="molecule type" value="Genomic_DNA"/>
</dbReference>
<feature type="domain" description="ER-bound oxygenase mpaB/mpaB'/Rubber oxygenase catalytic" evidence="2">
    <location>
        <begin position="103"/>
        <end position="233"/>
    </location>
</feature>
<dbReference type="GO" id="GO:0016491">
    <property type="term" value="F:oxidoreductase activity"/>
    <property type="evidence" value="ECO:0007669"/>
    <property type="project" value="UniProtKB-KW"/>
</dbReference>
<evidence type="ECO:0000313" key="4">
    <source>
        <dbReference type="Proteomes" id="UP001237194"/>
    </source>
</evidence>
<evidence type="ECO:0000256" key="1">
    <source>
        <dbReference type="SAM" id="MobiDB-lite"/>
    </source>
</evidence>
<sequence>MGRYSRLKFIRSLDPEHDCERVNNLVTRYEFPLDYRMGFELAILTDFTMPSISGLFLSTGQVRHHGQKRFDDAMLFEYEMKRAGLDSPHGRASVRALNKIHGHYDISNDDYLFVLASHTLNAIHWINAHGWRRLTGIEVAAMVNTNRRMGTLMGIKDIPADYAGFTDLLETQLRERARFDEANREAAWCIIRVVQSWYPRALRATIPHVVAATVDARTRTLLGLEQPPPWIARTFHGGLRARGALIRYLPPRPTTRPATPRPATYPGGWTLDQLGPRHRPGRGPR</sequence>
<organism evidence="3 4">
    <name type="scientific">Streptomyces pakalii</name>
    <dbReference type="NCBI Taxonomy" id="3036494"/>
    <lineage>
        <taxon>Bacteria</taxon>
        <taxon>Bacillati</taxon>
        <taxon>Actinomycetota</taxon>
        <taxon>Actinomycetes</taxon>
        <taxon>Kitasatosporales</taxon>
        <taxon>Streptomycetaceae</taxon>
        <taxon>Streptomyces</taxon>
    </lineage>
</organism>
<gene>
    <name evidence="3" type="ORF">P5W92_20320</name>
</gene>
<feature type="region of interest" description="Disordered" evidence="1">
    <location>
        <begin position="250"/>
        <end position="285"/>
    </location>
</feature>
<keyword evidence="4" id="KW-1185">Reference proteome</keyword>
<dbReference type="InterPro" id="IPR018713">
    <property type="entry name" value="MPAB/Lcp_cat_dom"/>
</dbReference>
<dbReference type="EC" id="1.-.-.-" evidence="3"/>
<feature type="compositionally biased region" description="Low complexity" evidence="1">
    <location>
        <begin position="255"/>
        <end position="266"/>
    </location>
</feature>
<evidence type="ECO:0000259" key="2">
    <source>
        <dbReference type="Pfam" id="PF09995"/>
    </source>
</evidence>
<dbReference type="RefSeq" id="WP_283896679.1">
    <property type="nucleotide sequence ID" value="NZ_JARWAF010000009.1"/>
</dbReference>
<name>A0ABT7DA89_9ACTN</name>
<protein>
    <submittedName>
        <fullName evidence="3">Oxygenase MpaB family protein</fullName>
        <ecNumber evidence="3">1.-.-.-</ecNumber>
    </submittedName>
</protein>
<feature type="compositionally biased region" description="Basic residues" evidence="1">
    <location>
        <begin position="276"/>
        <end position="285"/>
    </location>
</feature>
<comment type="caution">
    <text evidence="3">The sequence shown here is derived from an EMBL/GenBank/DDBJ whole genome shotgun (WGS) entry which is preliminary data.</text>
</comment>
<accession>A0ABT7DA89</accession>
<dbReference type="PANTHER" id="PTHR36124">
    <property type="match status" value="1"/>
</dbReference>
<dbReference type="PANTHER" id="PTHR36124:SF1">
    <property type="entry name" value="ER-BOUND OXYGENASE MPAB_MPAB'_RUBBER OXYGENASE CATALYTIC DOMAIN-CONTAINING PROTEIN"/>
    <property type="match status" value="1"/>
</dbReference>
<keyword evidence="3" id="KW-0560">Oxidoreductase</keyword>